<protein>
    <submittedName>
        <fullName evidence="1">Uncharacterized protein</fullName>
    </submittedName>
</protein>
<gene>
    <name evidence="1" type="ORF">SAMN02745163_02089</name>
</gene>
<evidence type="ECO:0000313" key="1">
    <source>
        <dbReference type="EMBL" id="SHJ53590.1"/>
    </source>
</evidence>
<proteinExistence type="predicted"/>
<dbReference type="EMBL" id="FQZB01000009">
    <property type="protein sequence ID" value="SHJ53590.1"/>
    <property type="molecule type" value="Genomic_DNA"/>
</dbReference>
<dbReference type="RefSeq" id="WP_159433230.1">
    <property type="nucleotide sequence ID" value="NZ_FQZB01000009.1"/>
</dbReference>
<organism evidence="1 2">
    <name type="scientific">Clostridium cavendishii DSM 21758</name>
    <dbReference type="NCBI Taxonomy" id="1121302"/>
    <lineage>
        <taxon>Bacteria</taxon>
        <taxon>Bacillati</taxon>
        <taxon>Bacillota</taxon>
        <taxon>Clostridia</taxon>
        <taxon>Eubacteriales</taxon>
        <taxon>Clostridiaceae</taxon>
        <taxon>Clostridium</taxon>
    </lineage>
</organism>
<dbReference type="STRING" id="1121302.SAMN02745163_02089"/>
<sequence length="57" mass="6759">MCNLANIVRFNTEEEKKIVFEEVTRDIKVNRIDYGKKTTLKDVISLMRITLTIVRRC</sequence>
<dbReference type="AlphaFoldDB" id="A0A1M6K3Z0"/>
<dbReference type="Proteomes" id="UP000184310">
    <property type="component" value="Unassembled WGS sequence"/>
</dbReference>
<keyword evidence="2" id="KW-1185">Reference proteome</keyword>
<evidence type="ECO:0000313" key="2">
    <source>
        <dbReference type="Proteomes" id="UP000184310"/>
    </source>
</evidence>
<name>A0A1M6K3Z0_9CLOT</name>
<reference evidence="1 2" key="1">
    <citation type="submission" date="2016-11" db="EMBL/GenBank/DDBJ databases">
        <authorList>
            <person name="Jaros S."/>
            <person name="Januszkiewicz K."/>
            <person name="Wedrychowicz H."/>
        </authorList>
    </citation>
    <scope>NUCLEOTIDE SEQUENCE [LARGE SCALE GENOMIC DNA]</scope>
    <source>
        <strain evidence="1 2">DSM 21758</strain>
    </source>
</reference>
<accession>A0A1M6K3Z0</accession>